<comment type="subcellular location">
    <subcellularLocation>
        <location evidence="1">Cytoplasm</location>
    </subcellularLocation>
</comment>
<evidence type="ECO:0000256" key="7">
    <source>
        <dbReference type="ARBA" id="ARBA00022884"/>
    </source>
</evidence>
<evidence type="ECO:0008006" key="13">
    <source>
        <dbReference type="Google" id="ProtNLM"/>
    </source>
</evidence>
<dbReference type="Pfam" id="PF08148">
    <property type="entry name" value="DSHCT"/>
    <property type="match status" value="1"/>
</dbReference>
<dbReference type="GO" id="GO:0003723">
    <property type="term" value="F:RNA binding"/>
    <property type="evidence" value="ECO:0007669"/>
    <property type="project" value="UniProtKB-KW"/>
</dbReference>
<evidence type="ECO:0000313" key="12">
    <source>
        <dbReference type="Proteomes" id="UP001152888"/>
    </source>
</evidence>
<feature type="domain" description="Helicase ATP-binding" evidence="9">
    <location>
        <begin position="274"/>
        <end position="430"/>
    </location>
</feature>
<reference evidence="11" key="1">
    <citation type="submission" date="2022-03" db="EMBL/GenBank/DDBJ databases">
        <authorList>
            <person name="Sayadi A."/>
        </authorList>
    </citation>
    <scope>NUCLEOTIDE SEQUENCE</scope>
</reference>
<protein>
    <recommendedName>
        <fullName evidence="13">Helicase SKI2W</fullName>
    </recommendedName>
</protein>
<dbReference type="InterPro" id="IPR027417">
    <property type="entry name" value="P-loop_NTPase"/>
</dbReference>
<evidence type="ECO:0000256" key="5">
    <source>
        <dbReference type="ARBA" id="ARBA00022806"/>
    </source>
</evidence>
<dbReference type="Proteomes" id="UP001152888">
    <property type="component" value="Unassembled WGS sequence"/>
</dbReference>
<evidence type="ECO:0000256" key="2">
    <source>
        <dbReference type="ARBA" id="ARBA00022490"/>
    </source>
</evidence>
<comment type="catalytic activity">
    <reaction evidence="8">
        <text>ATP + H2O = ADP + phosphate + H(+)</text>
        <dbReference type="Rhea" id="RHEA:13065"/>
        <dbReference type="ChEBI" id="CHEBI:15377"/>
        <dbReference type="ChEBI" id="CHEBI:15378"/>
        <dbReference type="ChEBI" id="CHEBI:30616"/>
        <dbReference type="ChEBI" id="CHEBI:43474"/>
        <dbReference type="ChEBI" id="CHEBI:456216"/>
        <dbReference type="EC" id="3.6.4.13"/>
    </reaction>
</comment>
<keyword evidence="3" id="KW-0547">Nucleotide-binding</keyword>
<accession>A0A9P0KPY4</accession>
<evidence type="ECO:0000256" key="6">
    <source>
        <dbReference type="ARBA" id="ARBA00022840"/>
    </source>
</evidence>
<dbReference type="Pfam" id="PF00271">
    <property type="entry name" value="Helicase_C"/>
    <property type="match status" value="1"/>
</dbReference>
<evidence type="ECO:0000256" key="4">
    <source>
        <dbReference type="ARBA" id="ARBA00022801"/>
    </source>
</evidence>
<keyword evidence="7" id="KW-0694">RNA-binding</keyword>
<dbReference type="InterPro" id="IPR050699">
    <property type="entry name" value="RNA-DNA_Helicase"/>
</dbReference>
<dbReference type="PROSITE" id="PS51192">
    <property type="entry name" value="HELICASE_ATP_BIND_1"/>
    <property type="match status" value="1"/>
</dbReference>
<dbReference type="FunFam" id="3.40.50.300:FF:000354">
    <property type="entry name" value="ATP-dependent RNA helicase SKI2"/>
    <property type="match status" value="1"/>
</dbReference>
<name>A0A9P0KPY4_ACAOB</name>
<dbReference type="Pfam" id="PF13234">
    <property type="entry name" value="MTR4_beta-barrel"/>
    <property type="match status" value="1"/>
</dbReference>
<dbReference type="InterPro" id="IPR025696">
    <property type="entry name" value="Beta-barrel_MTR4"/>
</dbReference>
<keyword evidence="12" id="KW-1185">Reference proteome</keyword>
<keyword evidence="5" id="KW-0347">Helicase</keyword>
<evidence type="ECO:0000259" key="9">
    <source>
        <dbReference type="PROSITE" id="PS51192"/>
    </source>
</evidence>
<dbReference type="SUPFAM" id="SSF52540">
    <property type="entry name" value="P-loop containing nucleoside triphosphate hydrolases"/>
    <property type="match status" value="1"/>
</dbReference>
<dbReference type="SMART" id="SM01142">
    <property type="entry name" value="DSHCT"/>
    <property type="match status" value="1"/>
</dbReference>
<dbReference type="GO" id="GO:0005524">
    <property type="term" value="F:ATP binding"/>
    <property type="evidence" value="ECO:0007669"/>
    <property type="project" value="UniProtKB-KW"/>
</dbReference>
<dbReference type="InterPro" id="IPR014001">
    <property type="entry name" value="Helicase_ATP-bd"/>
</dbReference>
<dbReference type="InterPro" id="IPR012961">
    <property type="entry name" value="Ski2/MTR4_C"/>
</dbReference>
<evidence type="ECO:0000256" key="8">
    <source>
        <dbReference type="ARBA" id="ARBA00047984"/>
    </source>
</evidence>
<comment type="caution">
    <text evidence="11">The sequence shown here is derived from an EMBL/GenBank/DDBJ whole genome shotgun (WGS) entry which is preliminary data.</text>
</comment>
<dbReference type="EMBL" id="CAKOFQ010006860">
    <property type="protein sequence ID" value="CAH1977538.1"/>
    <property type="molecule type" value="Genomic_DNA"/>
</dbReference>
<dbReference type="OrthoDB" id="64767at2759"/>
<dbReference type="InterPro" id="IPR040801">
    <property type="entry name" value="Ski2_N"/>
</dbReference>
<dbReference type="CDD" id="cd18795">
    <property type="entry name" value="SF2_C_Ski2"/>
    <property type="match status" value="1"/>
</dbReference>
<dbReference type="AlphaFoldDB" id="A0A9P0KPY4"/>
<dbReference type="Gene3D" id="1.10.3380.30">
    <property type="match status" value="1"/>
</dbReference>
<dbReference type="SMART" id="SM00490">
    <property type="entry name" value="HELICc"/>
    <property type="match status" value="1"/>
</dbReference>
<dbReference type="PANTHER" id="PTHR12131:SF1">
    <property type="entry name" value="ATP-DEPENDENT RNA HELICASE SUPV3L1, MITOCHONDRIAL-RELATED"/>
    <property type="match status" value="1"/>
</dbReference>
<organism evidence="11 12">
    <name type="scientific">Acanthoscelides obtectus</name>
    <name type="common">Bean weevil</name>
    <name type="synonym">Bruchus obtectus</name>
    <dbReference type="NCBI Taxonomy" id="200917"/>
    <lineage>
        <taxon>Eukaryota</taxon>
        <taxon>Metazoa</taxon>
        <taxon>Ecdysozoa</taxon>
        <taxon>Arthropoda</taxon>
        <taxon>Hexapoda</taxon>
        <taxon>Insecta</taxon>
        <taxon>Pterygota</taxon>
        <taxon>Neoptera</taxon>
        <taxon>Endopterygota</taxon>
        <taxon>Coleoptera</taxon>
        <taxon>Polyphaga</taxon>
        <taxon>Cucujiformia</taxon>
        <taxon>Chrysomeloidea</taxon>
        <taxon>Chrysomelidae</taxon>
        <taxon>Bruchinae</taxon>
        <taxon>Bruchini</taxon>
        <taxon>Acanthoscelides</taxon>
    </lineage>
</organism>
<dbReference type="FunFam" id="1.10.3380.30:FF:000001">
    <property type="entry name" value="Ski2 ATP-dependent RNA helicase"/>
    <property type="match status" value="1"/>
</dbReference>
<proteinExistence type="predicted"/>
<dbReference type="GO" id="GO:0003724">
    <property type="term" value="F:RNA helicase activity"/>
    <property type="evidence" value="ECO:0007669"/>
    <property type="project" value="UniProtKB-EC"/>
</dbReference>
<feature type="domain" description="Helicase C-terminal" evidence="10">
    <location>
        <begin position="531"/>
        <end position="705"/>
    </location>
</feature>
<keyword evidence="6" id="KW-0067">ATP-binding</keyword>
<evidence type="ECO:0000256" key="3">
    <source>
        <dbReference type="ARBA" id="ARBA00022741"/>
    </source>
</evidence>
<dbReference type="InterPro" id="IPR011545">
    <property type="entry name" value="DEAD/DEAH_box_helicase_dom"/>
</dbReference>
<dbReference type="Pfam" id="PF00270">
    <property type="entry name" value="DEAD"/>
    <property type="match status" value="1"/>
</dbReference>
<evidence type="ECO:0000259" key="10">
    <source>
        <dbReference type="PROSITE" id="PS51194"/>
    </source>
</evidence>
<dbReference type="InterPro" id="IPR001650">
    <property type="entry name" value="Helicase_C-like"/>
</dbReference>
<dbReference type="Gene3D" id="3.40.50.300">
    <property type="entry name" value="P-loop containing nucleotide triphosphate hydrolases"/>
    <property type="match status" value="2"/>
</dbReference>
<dbReference type="PROSITE" id="PS51194">
    <property type="entry name" value="HELICASE_CTER"/>
    <property type="match status" value="1"/>
</dbReference>
<keyword evidence="4" id="KW-0378">Hydrolase</keyword>
<keyword evidence="2" id="KW-0963">Cytoplasm</keyword>
<dbReference type="GO" id="GO:0055087">
    <property type="term" value="C:Ski complex"/>
    <property type="evidence" value="ECO:0007669"/>
    <property type="project" value="TreeGrafter"/>
</dbReference>
<sequence length="1203" mass="137189">MDSQPIFLDVEEELKKYLLCPENLPVHQYEKNQEFWPRKPNPIELLHYENSPLCTTLKVHRNPNTGEIMGFREVPVSSAGTTAKNSMSLNRDPAPQNEATRGNASFVPFWPGSFPLPEQKGASKENELKNDDLLTVPPGFDRGLTFAEDGRTLLNETNQNKPTISSDSPNVINILEIVQQEQDILGTFAVKHEDEKEKTTAIHNSIIPEEEEILKEVPVLNISTVQPHHQSSLKGSEWAVLLDTTKPVTDFEERIPNMAIRFPFELDIFQKLAILQLEQHNHVFVAAHTSAGKTVVAEYAIALSQKHMTRTIYTSPIKALSNQKYRDFKATFKDVGLITGDFQINQTASCLIMTTEILRSMLYCGSDITRDLEYVIFDEVHYINDRERGHVWEQVLIMLPAHVCVILLSATVPNTIEFADWLGRTHQRKVYVVTTYKRPVPLQHYLYTGKGGSSRDNRFKILDADKWLMSAYLKAKESVADKETSNVYQKMTPAQDKTLWTGLVSHLKKHDLLPVVAFTFSRQKCDNNGANLTNLDLTTQKEKSHISLFFNKCIRYLKEPDRNIPQIVTMRDILTRGIGVHHSGILPIIKEIVEMLFQKGLIKLLFATETFAMGVNMPARTVIFDSIRKHDGKELRDLEPAEYIQMAGRAGRRGLDKEGTVIILCKLGMIPHEDNLKKMMLGKPSSLVSQFRLTYGMVLSLLRVESLSVEGMMLRSFREADHQKGMGDIKKELETVNQQLEEISRQQISSYLQPLVKFYESASSYLQARQDIMNTVFASPKVQKVLTPGRILVVTHKGHINKLALLLSQARSKQLQYKVLVLNDPSTCTDKTPNEDLFYYMLGLAQEKVFQPLGTPGHEILTVTPVDIFEISAKTLKTNPDLIIQDVEKRQMERFKDNPPGQTCVAVVQELHKLTMLANSNSNSLNKLDYWHLIIDLKVNEQGLYHNLKKLYGLKDKLIDHLPSTQIPNFEQQFSNVFERKFLEERKKNLEFKLSNASLSLYPDYENRIELLRQLCYVDNQNQVQLKGRFACEIGMNELLITELVVRNILTKLSAPEVAALLSALIYRVKSRNEPLDFDSLPADLRRGIKELTDVHQEIFRKELSLAIQTDEFQEDLNFGLVHVVYEWANNKPFAEIMQLTDVQEGIIVRCIQQLNETICDIRDAARVIIGNPELQIKMEEASTAIKRDIVFAASLYTYADGL</sequence>
<evidence type="ECO:0000256" key="1">
    <source>
        <dbReference type="ARBA" id="ARBA00004496"/>
    </source>
</evidence>
<evidence type="ECO:0000313" key="11">
    <source>
        <dbReference type="EMBL" id="CAH1977538.1"/>
    </source>
</evidence>
<dbReference type="GO" id="GO:0016787">
    <property type="term" value="F:hydrolase activity"/>
    <property type="evidence" value="ECO:0007669"/>
    <property type="project" value="UniProtKB-KW"/>
</dbReference>
<dbReference type="SMART" id="SM00487">
    <property type="entry name" value="DEXDc"/>
    <property type="match status" value="1"/>
</dbReference>
<dbReference type="Pfam" id="PF17911">
    <property type="entry name" value="Ski2_N"/>
    <property type="match status" value="1"/>
</dbReference>
<dbReference type="GO" id="GO:0070478">
    <property type="term" value="P:nuclear-transcribed mRNA catabolic process, 3'-5' exonucleolytic nonsense-mediated decay"/>
    <property type="evidence" value="ECO:0007669"/>
    <property type="project" value="TreeGrafter"/>
</dbReference>
<dbReference type="PIRSF" id="PIRSF005198">
    <property type="entry name" value="Antiviral_helicase_SKI2"/>
    <property type="match status" value="1"/>
</dbReference>
<gene>
    <name evidence="11" type="ORF">ACAOBT_LOCUS12718</name>
</gene>
<dbReference type="PANTHER" id="PTHR12131">
    <property type="entry name" value="ATP-DEPENDENT RNA AND DNA HELICASE"/>
    <property type="match status" value="1"/>
</dbReference>
<dbReference type="FunFam" id="3.40.50.300:FF:000447">
    <property type="entry name" value="helicase SKI2W isoform X2"/>
    <property type="match status" value="1"/>
</dbReference>
<dbReference type="InterPro" id="IPR016438">
    <property type="entry name" value="SKI2-like"/>
</dbReference>